<gene>
    <name evidence="1" type="ORF">M3215_09310</name>
</gene>
<comment type="caution">
    <text evidence="1">The sequence shown here is derived from an EMBL/GenBank/DDBJ whole genome shotgun (WGS) entry which is preliminary data.</text>
</comment>
<dbReference type="EMBL" id="JAMBOP010000008">
    <property type="protein sequence ID" value="MCM3736014.1"/>
    <property type="molecule type" value="Genomic_DNA"/>
</dbReference>
<protein>
    <submittedName>
        <fullName evidence="1">Uncharacterized protein</fullName>
    </submittedName>
</protein>
<evidence type="ECO:0000313" key="1">
    <source>
        <dbReference type="EMBL" id="MCM3736014.1"/>
    </source>
</evidence>
<reference evidence="1" key="1">
    <citation type="submission" date="2022-05" db="EMBL/GenBank/DDBJ databases">
        <title>Comparative Genomics of Spacecraft Associated Microbes.</title>
        <authorList>
            <person name="Tran M.T."/>
            <person name="Wright A."/>
            <person name="Seuylemezian A."/>
            <person name="Eisen J."/>
            <person name="Coil D."/>
        </authorList>
    </citation>
    <scope>NUCLEOTIDE SEQUENCE</scope>
    <source>
        <strain evidence="1">FAIRING 10M-2.2</strain>
    </source>
</reference>
<accession>A0ACC6A6Y3</accession>
<keyword evidence="2" id="KW-1185">Reference proteome</keyword>
<name>A0ACC6A6Y3_9BACI</name>
<dbReference type="Proteomes" id="UP001202289">
    <property type="component" value="Unassembled WGS sequence"/>
</dbReference>
<proteinExistence type="predicted"/>
<organism evidence="1 2">
    <name type="scientific">Bacillus cytotoxicus</name>
    <dbReference type="NCBI Taxonomy" id="580165"/>
    <lineage>
        <taxon>Bacteria</taxon>
        <taxon>Bacillati</taxon>
        <taxon>Bacillota</taxon>
        <taxon>Bacilli</taxon>
        <taxon>Bacillales</taxon>
        <taxon>Bacillaceae</taxon>
        <taxon>Bacillus</taxon>
        <taxon>Bacillus cereus group</taxon>
    </lineage>
</organism>
<evidence type="ECO:0000313" key="2">
    <source>
        <dbReference type="Proteomes" id="UP001202289"/>
    </source>
</evidence>
<sequence>MIAANKGYKELGLMNRFTKKLTKEFQDNIVHIIFMFGGAIYPSEGNSFEVLLEPAQTRLYQNRDMK</sequence>